<evidence type="ECO:0000313" key="4">
    <source>
        <dbReference type="EMBL" id="GIH08413.1"/>
    </source>
</evidence>
<comment type="caution">
    <text evidence="4">The sequence shown here is derived from an EMBL/GenBank/DDBJ whole genome shotgun (WGS) entry which is preliminary data.</text>
</comment>
<accession>A0A8J3VJX0</accession>
<dbReference type="SMART" id="SM00854">
    <property type="entry name" value="PGA_cap"/>
    <property type="match status" value="1"/>
</dbReference>
<evidence type="ECO:0000256" key="2">
    <source>
        <dbReference type="SAM" id="MobiDB-lite"/>
    </source>
</evidence>
<gene>
    <name evidence="4" type="ORF">Rhe02_64800</name>
</gene>
<dbReference type="InterPro" id="IPR029052">
    <property type="entry name" value="Metallo-depent_PP-like"/>
</dbReference>
<dbReference type="InterPro" id="IPR019079">
    <property type="entry name" value="Capsule_synth_CapA"/>
</dbReference>
<dbReference type="PANTHER" id="PTHR33393:SF13">
    <property type="entry name" value="PGA BIOSYNTHESIS PROTEIN CAPA"/>
    <property type="match status" value="1"/>
</dbReference>
<dbReference type="InterPro" id="IPR052169">
    <property type="entry name" value="CW_Biosynth-Accessory"/>
</dbReference>
<keyword evidence="5" id="KW-1185">Reference proteome</keyword>
<dbReference type="SUPFAM" id="SSF56300">
    <property type="entry name" value="Metallo-dependent phosphatases"/>
    <property type="match status" value="1"/>
</dbReference>
<dbReference type="Pfam" id="PF09587">
    <property type="entry name" value="PGA_cap"/>
    <property type="match status" value="1"/>
</dbReference>
<feature type="domain" description="Capsule synthesis protein CapA" evidence="3">
    <location>
        <begin position="43"/>
        <end position="281"/>
    </location>
</feature>
<name>A0A8J3VJX0_9ACTN</name>
<protein>
    <submittedName>
        <fullName evidence="4">Capsular polysaccharide biosynthesis protein</fullName>
    </submittedName>
</protein>
<evidence type="ECO:0000256" key="1">
    <source>
        <dbReference type="ARBA" id="ARBA00005662"/>
    </source>
</evidence>
<organism evidence="4 5">
    <name type="scientific">Rhizocola hellebori</name>
    <dbReference type="NCBI Taxonomy" id="1392758"/>
    <lineage>
        <taxon>Bacteria</taxon>
        <taxon>Bacillati</taxon>
        <taxon>Actinomycetota</taxon>
        <taxon>Actinomycetes</taxon>
        <taxon>Micromonosporales</taxon>
        <taxon>Micromonosporaceae</taxon>
        <taxon>Rhizocola</taxon>
    </lineage>
</organism>
<dbReference type="Proteomes" id="UP000612899">
    <property type="component" value="Unassembled WGS sequence"/>
</dbReference>
<dbReference type="EMBL" id="BONY01000049">
    <property type="protein sequence ID" value="GIH08413.1"/>
    <property type="molecule type" value="Genomic_DNA"/>
</dbReference>
<evidence type="ECO:0000259" key="3">
    <source>
        <dbReference type="SMART" id="SM00854"/>
    </source>
</evidence>
<feature type="compositionally biased region" description="Low complexity" evidence="2">
    <location>
        <begin position="25"/>
        <end position="38"/>
    </location>
</feature>
<dbReference type="AlphaFoldDB" id="A0A8J3VJX0"/>
<dbReference type="PANTHER" id="PTHR33393">
    <property type="entry name" value="POLYGLUTAMINE SYNTHESIS ACCESSORY PROTEIN RV0574C-RELATED"/>
    <property type="match status" value="1"/>
</dbReference>
<dbReference type="CDD" id="cd07381">
    <property type="entry name" value="MPP_CapA"/>
    <property type="match status" value="1"/>
</dbReference>
<evidence type="ECO:0000313" key="5">
    <source>
        <dbReference type="Proteomes" id="UP000612899"/>
    </source>
</evidence>
<comment type="similarity">
    <text evidence="1">Belongs to the CapA family.</text>
</comment>
<reference evidence="4" key="1">
    <citation type="submission" date="2021-01" db="EMBL/GenBank/DDBJ databases">
        <title>Whole genome shotgun sequence of Rhizocola hellebori NBRC 109834.</title>
        <authorList>
            <person name="Komaki H."/>
            <person name="Tamura T."/>
        </authorList>
    </citation>
    <scope>NUCLEOTIDE SEQUENCE</scope>
    <source>
        <strain evidence="4">NBRC 109834</strain>
    </source>
</reference>
<sequence>MIALAVAISGCSSGGPKQATPTPPAATTAPSPSADPGPASEIKLAFAGDVHFIDETLPHLNNPQTAFGAYADLLRAADFAMVNLETAITERGVEGPKRFHFRAPPVAYAAVKAAGIDLVSIANNHTLDYGEVGLIDTLDFAKLADMPVVGAGLNVTQAYEPYVTTVRGIRVGVVALSQVWELAAQWKATATKPGIAMAFDKALSVAAVKKAKSMADIVVVYLHWGTEDVNCPNNDQKMIAKALADAGAHILVGTHSHVPHGDGYLGKTYVHYGLGNFLWARSGSKDTLLLNLTVRRDGTVAKKDFVVGVVSENGQPVPVTGAALAATQQRLAEAAKCTGLAPAPA</sequence>
<feature type="region of interest" description="Disordered" evidence="2">
    <location>
        <begin position="12"/>
        <end position="38"/>
    </location>
</feature>
<proteinExistence type="inferred from homology"/>
<dbReference type="Gene3D" id="3.60.21.10">
    <property type="match status" value="1"/>
</dbReference>